<dbReference type="EMBL" id="JAYKXH010000018">
    <property type="protein sequence ID" value="KAK7136681.1"/>
    <property type="molecule type" value="Genomic_DNA"/>
</dbReference>
<name>A0AAN9GWV2_9TELE</name>
<keyword evidence="2" id="KW-1185">Reference proteome</keyword>
<evidence type="ECO:0000313" key="1">
    <source>
        <dbReference type="EMBL" id="KAK7136681.1"/>
    </source>
</evidence>
<gene>
    <name evidence="1" type="ORF">R3I93_016889</name>
</gene>
<evidence type="ECO:0000313" key="2">
    <source>
        <dbReference type="Proteomes" id="UP001364617"/>
    </source>
</evidence>
<protein>
    <submittedName>
        <fullName evidence="1">Uncharacterized protein</fullName>
    </submittedName>
</protein>
<dbReference type="Proteomes" id="UP001364617">
    <property type="component" value="Unassembled WGS sequence"/>
</dbReference>
<reference evidence="1 2" key="1">
    <citation type="submission" date="2024-02" db="EMBL/GenBank/DDBJ databases">
        <title>Chromosome-level genome assembly of the Eurasian Minnow (Phoxinus phoxinus).</title>
        <authorList>
            <person name="Oriowo T.O."/>
            <person name="Martin S."/>
            <person name="Stange M."/>
            <person name="Chrysostomakis Y."/>
            <person name="Brown T."/>
            <person name="Winkler S."/>
            <person name="Kukowka S."/>
            <person name="Myers E.W."/>
            <person name="Bohne A."/>
        </authorList>
    </citation>
    <scope>NUCLEOTIDE SEQUENCE [LARGE SCALE GENOMIC DNA]</scope>
    <source>
        <strain evidence="1">ZFMK-TIS-60720</strain>
        <tissue evidence="1">Whole Organism</tissue>
    </source>
</reference>
<organism evidence="1 2">
    <name type="scientific">Phoxinus phoxinus</name>
    <name type="common">Eurasian minnow</name>
    <dbReference type="NCBI Taxonomy" id="58324"/>
    <lineage>
        <taxon>Eukaryota</taxon>
        <taxon>Metazoa</taxon>
        <taxon>Chordata</taxon>
        <taxon>Craniata</taxon>
        <taxon>Vertebrata</taxon>
        <taxon>Euteleostomi</taxon>
        <taxon>Actinopterygii</taxon>
        <taxon>Neopterygii</taxon>
        <taxon>Teleostei</taxon>
        <taxon>Ostariophysi</taxon>
        <taxon>Cypriniformes</taxon>
        <taxon>Leuciscidae</taxon>
        <taxon>Phoxininae</taxon>
        <taxon>Phoxinus</taxon>
    </lineage>
</organism>
<dbReference type="AlphaFoldDB" id="A0AAN9GWV2"/>
<sequence length="69" mass="8039">MYSYDRHMQKITIIATLIRDPAAEINTIRDTGEREEDCSSSSVIESSEHISVIYNRRQRSESDHHPSFQ</sequence>
<proteinExistence type="predicted"/>
<accession>A0AAN9GWV2</accession>
<comment type="caution">
    <text evidence="1">The sequence shown here is derived from an EMBL/GenBank/DDBJ whole genome shotgun (WGS) entry which is preliminary data.</text>
</comment>